<dbReference type="PANTHER" id="PTHR43576:SF3">
    <property type="entry name" value="ALPHA-L-ARABINOFURANOSIDASE C"/>
    <property type="match status" value="1"/>
</dbReference>
<dbReference type="InterPro" id="IPR017853">
    <property type="entry name" value="GH"/>
</dbReference>
<dbReference type="PROSITE" id="PS51257">
    <property type="entry name" value="PROKAR_LIPOPROTEIN"/>
    <property type="match status" value="1"/>
</dbReference>
<dbReference type="PANTHER" id="PTHR43576">
    <property type="entry name" value="ALPHA-L-ARABINOFURANOSIDASE C-RELATED"/>
    <property type="match status" value="1"/>
</dbReference>
<feature type="signal peptide" evidence="1">
    <location>
        <begin position="1"/>
        <end position="23"/>
    </location>
</feature>
<dbReference type="AlphaFoldDB" id="A0A5C5ZZC3"/>
<name>A0A5C5ZZC3_9BACT</name>
<evidence type="ECO:0000313" key="3">
    <source>
        <dbReference type="Proteomes" id="UP000317421"/>
    </source>
</evidence>
<keyword evidence="3" id="KW-1185">Reference proteome</keyword>
<sequence length="661" mass="69491" precursor="true">MAVVHWRGLLSHIVLLAGSCCLAAPALGQVSAIVNVDSTTVRSVMSPLGLGVHTSPYYNSLSNAGMDERLEAAGVTTMRFGGGGYADVLHWSIARPQWESGVVGGGLSPWFGNASDFGYVGPGSDFGSFVKLLDQTDNSRAVVTVNYGSALKLVNGQSAVPDFGGQPKEAAAWVAYANADPAIYGTPNDIPLGVDQQGNNWKTAGYWARLRASTPAEFQSWASSDGVYEPLNQFLAIDRDAPVGIEHWEIGNETFGTGYYDGSTGYSVDYDLPYGANRELAPELSPARYAQDLVEYAQLMRSVDPTIKIGAVLATPPDDTWSYADLNGNNSRQSNEPYWNDEVLANAASEIDFVMVHWYPYVGENSDGAALLDAVADKIGPMISGPSSAGRLPSLRDSLATHGIPDAEIMVTEFNYFGSLQNSLADAAESLFVADAYASWLEQGVTSVQYLELLTKDFLSDSSGLDPGSAYWGVSLVDKLAKHGDAYVDAQSSESSVRIHAAVQADGSVAVMLLNTALSGDATVAIDIEGVSLGGDGVRYTLTGGDSLVASPLSGVANGFSTTVGPRSAQVLVLSATAALAGDFNGDGVVDAADYTVWRDDPSFTPADYADWQANYGSTTVTGSFAGTESPAGTGVPEPASALLVSLIVVGACYSTRRRHL</sequence>
<feature type="chain" id="PRO_5022681687" evidence="1">
    <location>
        <begin position="24"/>
        <end position="661"/>
    </location>
</feature>
<evidence type="ECO:0000313" key="2">
    <source>
        <dbReference type="EMBL" id="TWT92914.1"/>
    </source>
</evidence>
<reference evidence="2 3" key="1">
    <citation type="submission" date="2019-02" db="EMBL/GenBank/DDBJ databases">
        <title>Deep-cultivation of Planctomycetes and their phenomic and genomic characterization uncovers novel biology.</title>
        <authorList>
            <person name="Wiegand S."/>
            <person name="Jogler M."/>
            <person name="Boedeker C."/>
            <person name="Pinto D."/>
            <person name="Vollmers J."/>
            <person name="Rivas-Marin E."/>
            <person name="Kohn T."/>
            <person name="Peeters S.H."/>
            <person name="Heuer A."/>
            <person name="Rast P."/>
            <person name="Oberbeckmann S."/>
            <person name="Bunk B."/>
            <person name="Jeske O."/>
            <person name="Meyerdierks A."/>
            <person name="Storesund J.E."/>
            <person name="Kallscheuer N."/>
            <person name="Luecker S."/>
            <person name="Lage O.M."/>
            <person name="Pohl T."/>
            <person name="Merkel B.J."/>
            <person name="Hornburger P."/>
            <person name="Mueller R.-W."/>
            <person name="Bruemmer F."/>
            <person name="Labrenz M."/>
            <person name="Spormann A.M."/>
            <person name="Op Den Camp H."/>
            <person name="Overmann J."/>
            <person name="Amann R."/>
            <person name="Jetten M.S.M."/>
            <person name="Mascher T."/>
            <person name="Medema M.H."/>
            <person name="Devos D.P."/>
            <person name="Kaster A.-K."/>
            <person name="Ovreas L."/>
            <person name="Rohde M."/>
            <person name="Galperin M.Y."/>
            <person name="Jogler C."/>
        </authorList>
    </citation>
    <scope>NUCLEOTIDE SEQUENCE [LARGE SCALE GENOMIC DNA]</scope>
    <source>
        <strain evidence="2 3">Pla108</strain>
    </source>
</reference>
<dbReference type="Gene3D" id="2.60.40.1180">
    <property type="entry name" value="Golgi alpha-mannosidase II"/>
    <property type="match status" value="1"/>
</dbReference>
<dbReference type="InterPro" id="IPR013780">
    <property type="entry name" value="Glyco_hydro_b"/>
</dbReference>
<comment type="caution">
    <text evidence="2">The sequence shown here is derived from an EMBL/GenBank/DDBJ whole genome shotgun (WGS) entry which is preliminary data.</text>
</comment>
<dbReference type="EMBL" id="SJPR01000009">
    <property type="protein sequence ID" value="TWT92914.1"/>
    <property type="molecule type" value="Genomic_DNA"/>
</dbReference>
<dbReference type="RefSeq" id="WP_146446726.1">
    <property type="nucleotide sequence ID" value="NZ_SJPR01000009.1"/>
</dbReference>
<protein>
    <submittedName>
        <fullName evidence="2">Uncharacterized protein</fullName>
    </submittedName>
</protein>
<dbReference type="Proteomes" id="UP000317421">
    <property type="component" value="Unassembled WGS sequence"/>
</dbReference>
<dbReference type="Gene3D" id="3.20.20.80">
    <property type="entry name" value="Glycosidases"/>
    <property type="match status" value="1"/>
</dbReference>
<gene>
    <name evidence="2" type="ORF">Pla108_40540</name>
</gene>
<accession>A0A5C5ZZC3</accession>
<keyword evidence="1" id="KW-0732">Signal</keyword>
<dbReference type="SUPFAM" id="SSF51445">
    <property type="entry name" value="(Trans)glycosidases"/>
    <property type="match status" value="1"/>
</dbReference>
<proteinExistence type="predicted"/>
<evidence type="ECO:0000256" key="1">
    <source>
        <dbReference type="SAM" id="SignalP"/>
    </source>
</evidence>
<dbReference type="OrthoDB" id="9758333at2"/>
<dbReference type="GO" id="GO:0000272">
    <property type="term" value="P:polysaccharide catabolic process"/>
    <property type="evidence" value="ECO:0007669"/>
    <property type="project" value="TreeGrafter"/>
</dbReference>
<organism evidence="2 3">
    <name type="scientific">Botrimarina colliarenosi</name>
    <dbReference type="NCBI Taxonomy" id="2528001"/>
    <lineage>
        <taxon>Bacteria</taxon>
        <taxon>Pseudomonadati</taxon>
        <taxon>Planctomycetota</taxon>
        <taxon>Planctomycetia</taxon>
        <taxon>Pirellulales</taxon>
        <taxon>Lacipirellulaceae</taxon>
        <taxon>Botrimarina</taxon>
    </lineage>
</organism>